<evidence type="ECO:0000313" key="1">
    <source>
        <dbReference type="EMBL" id="VGO22986.1"/>
    </source>
</evidence>
<dbReference type="AlphaFoldDB" id="A0A6C2UVX7"/>
<sequence>MKHIIILMGIMFLSGCTVRESAHDKLQGELKEVVMQNIDAWNSKNFSQLKETINLESDLWRRIKQSWDIELEIDSTSELEKGSVLEY</sequence>
<name>A0A6C2UVX7_9BACT</name>
<protein>
    <recommendedName>
        <fullName evidence="3">Lipoprotein</fullName>
    </recommendedName>
</protein>
<dbReference type="EMBL" id="CAAHFH010000003">
    <property type="protein sequence ID" value="VGO22986.1"/>
    <property type="molecule type" value="Genomic_DNA"/>
</dbReference>
<gene>
    <name evidence="1" type="ORF">SCARR_05085</name>
</gene>
<accession>A0A6C2UVX7</accession>
<dbReference type="Proteomes" id="UP000346198">
    <property type="component" value="Unassembled WGS sequence"/>
</dbReference>
<keyword evidence="2" id="KW-1185">Reference proteome</keyword>
<reference evidence="1 2" key="1">
    <citation type="submission" date="2019-04" db="EMBL/GenBank/DDBJ databases">
        <authorList>
            <person name="Van Vliet M D."/>
        </authorList>
    </citation>
    <scope>NUCLEOTIDE SEQUENCE [LARGE SCALE GENOMIC DNA]</scope>
    <source>
        <strain evidence="1 2">F21</strain>
    </source>
</reference>
<dbReference type="PROSITE" id="PS51257">
    <property type="entry name" value="PROKAR_LIPOPROTEIN"/>
    <property type="match status" value="1"/>
</dbReference>
<proteinExistence type="predicted"/>
<evidence type="ECO:0008006" key="3">
    <source>
        <dbReference type="Google" id="ProtNLM"/>
    </source>
</evidence>
<evidence type="ECO:0000313" key="2">
    <source>
        <dbReference type="Proteomes" id="UP000346198"/>
    </source>
</evidence>
<dbReference type="RefSeq" id="WP_136064981.1">
    <property type="nucleotide sequence ID" value="NZ_CAAHFH010000003.1"/>
</dbReference>
<organism evidence="1 2">
    <name type="scientific">Pontiella sulfatireligans</name>
    <dbReference type="NCBI Taxonomy" id="2750658"/>
    <lineage>
        <taxon>Bacteria</taxon>
        <taxon>Pseudomonadati</taxon>
        <taxon>Kiritimatiellota</taxon>
        <taxon>Kiritimatiellia</taxon>
        <taxon>Kiritimatiellales</taxon>
        <taxon>Pontiellaceae</taxon>
        <taxon>Pontiella</taxon>
    </lineage>
</organism>